<dbReference type="AlphaFoldDB" id="A0A7W6HUT9"/>
<sequence length="377" mass="41002">MKQRILISLLLCVLAIPGIAQPRKTVLPYRLVGGKMIVEMIMNGTPRSFIFDTGGQTALSGEICEELGLPLTDSLVVTDVNSKKLAYPRVEIESLLFPDKMYHFMHVPAIKLPTPSPFACFQTDGLIGSDILKGMIVELDGKAKTITISNGEQAPTISLRKMLGFVKKGMPVVALQAGRGNSINCLFDTGFPGFFSLKSTDFETLKSVGAFTVLAEGFGGASIGVAGESSAASFYRVQFPELSIGGTRFLNVSSETATPPLTLLGVKLLDYGKVTLDYARSRFYFEAYKAENDLKSKHYNVALRVKDGVLVVATVWDAMKGEVEVGDKVTKIDGQPVSTYDFCESIINGIPELKAKKKVKLTVQTKNGEKTIVYEKK</sequence>
<dbReference type="Gene3D" id="2.30.42.10">
    <property type="match status" value="1"/>
</dbReference>
<dbReference type="GeneID" id="93099395"/>
<evidence type="ECO:0008006" key="3">
    <source>
        <dbReference type="Google" id="ProtNLM"/>
    </source>
</evidence>
<dbReference type="InterPro" id="IPR036034">
    <property type="entry name" value="PDZ_sf"/>
</dbReference>
<dbReference type="RefSeq" id="WP_124315976.1">
    <property type="nucleotide sequence ID" value="NZ_AP028155.1"/>
</dbReference>
<reference evidence="1 2" key="1">
    <citation type="submission" date="2020-08" db="EMBL/GenBank/DDBJ databases">
        <title>Genomic Encyclopedia of Type Strains, Phase IV (KMG-IV): sequencing the most valuable type-strain genomes for metagenomic binning, comparative biology and taxonomic classification.</title>
        <authorList>
            <person name="Goeker M."/>
        </authorList>
    </citation>
    <scope>NUCLEOTIDE SEQUENCE [LARGE SCALE GENOMIC DNA]</scope>
    <source>
        <strain evidence="1 2">DSM 105721</strain>
    </source>
</reference>
<dbReference type="SUPFAM" id="SSF50630">
    <property type="entry name" value="Acid proteases"/>
    <property type="match status" value="1"/>
</dbReference>
<dbReference type="Proteomes" id="UP000546007">
    <property type="component" value="Unassembled WGS sequence"/>
</dbReference>
<evidence type="ECO:0000313" key="1">
    <source>
        <dbReference type="EMBL" id="MBB4025388.1"/>
    </source>
</evidence>
<organism evidence="1 2">
    <name type="scientific">Butyricimonas faecihominis</name>
    <dbReference type="NCBI Taxonomy" id="1472416"/>
    <lineage>
        <taxon>Bacteria</taxon>
        <taxon>Pseudomonadati</taxon>
        <taxon>Bacteroidota</taxon>
        <taxon>Bacteroidia</taxon>
        <taxon>Bacteroidales</taxon>
        <taxon>Odoribacteraceae</taxon>
        <taxon>Butyricimonas</taxon>
    </lineage>
</organism>
<dbReference type="OrthoDB" id="5580718at2"/>
<proteinExistence type="predicted"/>
<protein>
    <recommendedName>
        <fullName evidence="3">PDZ domain-containing protein</fullName>
    </recommendedName>
</protein>
<evidence type="ECO:0000313" key="2">
    <source>
        <dbReference type="Proteomes" id="UP000546007"/>
    </source>
</evidence>
<keyword evidence="2" id="KW-1185">Reference proteome</keyword>
<gene>
    <name evidence="1" type="ORF">GGR14_001160</name>
</gene>
<dbReference type="Pfam" id="PF13650">
    <property type="entry name" value="Asp_protease_2"/>
    <property type="match status" value="1"/>
</dbReference>
<name>A0A7W6HUT9_9BACT</name>
<comment type="caution">
    <text evidence="1">The sequence shown here is derived from an EMBL/GenBank/DDBJ whole genome shotgun (WGS) entry which is preliminary data.</text>
</comment>
<dbReference type="SUPFAM" id="SSF50156">
    <property type="entry name" value="PDZ domain-like"/>
    <property type="match status" value="1"/>
</dbReference>
<dbReference type="InterPro" id="IPR021109">
    <property type="entry name" value="Peptidase_aspartic_dom_sf"/>
</dbReference>
<dbReference type="EMBL" id="JACIES010000002">
    <property type="protein sequence ID" value="MBB4025388.1"/>
    <property type="molecule type" value="Genomic_DNA"/>
</dbReference>
<dbReference type="Gene3D" id="2.40.70.10">
    <property type="entry name" value="Acid Proteases"/>
    <property type="match status" value="1"/>
</dbReference>
<accession>A0A7W6HUT9</accession>